<reference evidence="2 3" key="1">
    <citation type="journal article" date="2018" name="Int. J. Syst. Evol. Microbiol.">
        <title>Adhaeribacter swui sp. nov., isolated from wet mud.</title>
        <authorList>
            <person name="Kim D.U."/>
            <person name="Kim K.W."/>
            <person name="Kang M.S."/>
            <person name="Kim J.Y."/>
            <person name="Jang J.H."/>
            <person name="Kim M.K."/>
        </authorList>
    </citation>
    <scope>NUCLEOTIDE SEQUENCE [LARGE SCALE GENOMIC DNA]</scope>
    <source>
        <strain evidence="2 3">KCTC 52873</strain>
    </source>
</reference>
<protein>
    <submittedName>
        <fullName evidence="2">Acyl-CoA thioesterase</fullName>
    </submittedName>
</protein>
<dbReference type="SUPFAM" id="SSF54637">
    <property type="entry name" value="Thioesterase/thiol ester dehydrase-isomerase"/>
    <property type="match status" value="1"/>
</dbReference>
<evidence type="ECO:0000313" key="2">
    <source>
        <dbReference type="EMBL" id="QNF35787.1"/>
    </source>
</evidence>
<evidence type="ECO:0000313" key="3">
    <source>
        <dbReference type="Proteomes" id="UP000515237"/>
    </source>
</evidence>
<gene>
    <name evidence="2" type="ORF">HUW51_09800</name>
</gene>
<dbReference type="Pfam" id="PF13279">
    <property type="entry name" value="4HBT_2"/>
    <property type="match status" value="1"/>
</dbReference>
<dbReference type="EMBL" id="CP055156">
    <property type="protein sequence ID" value="QNF35787.1"/>
    <property type="molecule type" value="Genomic_DNA"/>
</dbReference>
<dbReference type="AlphaFoldDB" id="A0A7G7GF53"/>
<dbReference type="GO" id="GO:0047617">
    <property type="term" value="F:fatty acyl-CoA hydrolase activity"/>
    <property type="evidence" value="ECO:0007669"/>
    <property type="project" value="TreeGrafter"/>
</dbReference>
<dbReference type="Gene3D" id="3.10.129.10">
    <property type="entry name" value="Hotdog Thioesterase"/>
    <property type="match status" value="1"/>
</dbReference>
<dbReference type="InterPro" id="IPR029069">
    <property type="entry name" value="HotDog_dom_sf"/>
</dbReference>
<accession>A0A7G7GF53</accession>
<proteinExistence type="predicted"/>
<dbReference type="CDD" id="cd00586">
    <property type="entry name" value="4HBT"/>
    <property type="match status" value="1"/>
</dbReference>
<dbReference type="PANTHER" id="PTHR31793:SF37">
    <property type="entry name" value="ACYL-COA THIOESTER HYDROLASE YBGC"/>
    <property type="match status" value="1"/>
</dbReference>
<organism evidence="2 3">
    <name type="scientific">Adhaeribacter swui</name>
    <dbReference type="NCBI Taxonomy" id="2086471"/>
    <lineage>
        <taxon>Bacteria</taxon>
        <taxon>Pseudomonadati</taxon>
        <taxon>Bacteroidota</taxon>
        <taxon>Cytophagia</taxon>
        <taxon>Cytophagales</taxon>
        <taxon>Hymenobacteraceae</taxon>
        <taxon>Adhaeribacter</taxon>
    </lineage>
</organism>
<dbReference type="PANTHER" id="PTHR31793">
    <property type="entry name" value="4-HYDROXYBENZOYL-COA THIOESTERASE FAMILY MEMBER"/>
    <property type="match status" value="1"/>
</dbReference>
<keyword evidence="1" id="KW-0378">Hydrolase</keyword>
<dbReference type="Proteomes" id="UP000515237">
    <property type="component" value="Chromosome"/>
</dbReference>
<dbReference type="InterPro" id="IPR050563">
    <property type="entry name" value="4-hydroxybenzoyl-CoA_TE"/>
</dbReference>
<keyword evidence="3" id="KW-1185">Reference proteome</keyword>
<name>A0A7G7GF53_9BACT</name>
<sequence>MENKNPAKFSHLLQVQPEDIDMMGHVNNVVYLRWVQEVATAHWNYAAPDNLKSRYLWVVLRHEIDYLRPAFLTDQIQGFTWVGAHQGAKFDRFVTLYRAGSDQLLAQAKTTWCLLDAATMRPKRIDPDILAIL</sequence>
<evidence type="ECO:0000256" key="1">
    <source>
        <dbReference type="ARBA" id="ARBA00022801"/>
    </source>
</evidence>
<dbReference type="KEGG" id="aswu:HUW51_09800"/>